<accession>A0A7C4GG79</accession>
<dbReference type="Gene3D" id="3.30.2320.80">
    <property type="match status" value="1"/>
</dbReference>
<comment type="caution">
    <text evidence="5">The sequence shown here is derived from an EMBL/GenBank/DDBJ whole genome shotgun (WGS) entry which is preliminary data.</text>
</comment>
<dbReference type="EMBL" id="DSUT01000171">
    <property type="protein sequence ID" value="HGK28881.1"/>
    <property type="molecule type" value="Genomic_DNA"/>
</dbReference>
<feature type="binding site" evidence="4">
    <location>
        <position position="2"/>
    </location>
    <ligand>
        <name>Ni(2+)</name>
        <dbReference type="ChEBI" id="CHEBI:49786"/>
    </ligand>
</feature>
<dbReference type="PANTHER" id="PTHR34535">
    <property type="entry name" value="HYDROGENASE MATURATION FACTOR HYPA"/>
    <property type="match status" value="1"/>
</dbReference>
<feature type="binding site" evidence="4">
    <location>
        <position position="87"/>
    </location>
    <ligand>
        <name>Zn(2+)</name>
        <dbReference type="ChEBI" id="CHEBI:29105"/>
    </ligand>
</feature>
<reference evidence="5" key="1">
    <citation type="journal article" date="2020" name="mSystems">
        <title>Genome- and Community-Level Interaction Insights into Carbon Utilization and Element Cycling Functions of Hydrothermarchaeota in Hydrothermal Sediment.</title>
        <authorList>
            <person name="Zhou Z."/>
            <person name="Liu Y."/>
            <person name="Xu W."/>
            <person name="Pan J."/>
            <person name="Luo Z.H."/>
            <person name="Li M."/>
        </authorList>
    </citation>
    <scope>NUCLEOTIDE SEQUENCE [LARGE SCALE GENOMIC DNA]</scope>
    <source>
        <strain evidence="5">SpSt-488</strain>
    </source>
</reference>
<dbReference type="HAMAP" id="MF_00213">
    <property type="entry name" value="HypA_HybF"/>
    <property type="match status" value="1"/>
</dbReference>
<dbReference type="InterPro" id="IPR000688">
    <property type="entry name" value="HypA/HybF"/>
</dbReference>
<dbReference type="GO" id="GO:0008270">
    <property type="term" value="F:zinc ion binding"/>
    <property type="evidence" value="ECO:0007669"/>
    <property type="project" value="UniProtKB-UniRule"/>
</dbReference>
<dbReference type="PIRSF" id="PIRSF004761">
    <property type="entry name" value="Hydrgn_mat_HypA"/>
    <property type="match status" value="1"/>
</dbReference>
<sequence length="111" mass="11930">MHELSITCSMLRVALRAAETQGARCVSRVNILVGEEAGVAPDCVRFYFERLARGTAAEGAELRFTPVPLRIRCPKCGRETSRVEDLCACGAGGEVISGSELVVESVEVEDT</sequence>
<evidence type="ECO:0000256" key="3">
    <source>
        <dbReference type="ARBA" id="ARBA00022833"/>
    </source>
</evidence>
<feature type="binding site" evidence="4">
    <location>
        <position position="89"/>
    </location>
    <ligand>
        <name>Zn(2+)</name>
        <dbReference type="ChEBI" id="CHEBI:29105"/>
    </ligand>
</feature>
<evidence type="ECO:0000313" key="5">
    <source>
        <dbReference type="EMBL" id="HGK28881.1"/>
    </source>
</evidence>
<dbReference type="Pfam" id="PF01155">
    <property type="entry name" value="HypA"/>
    <property type="match status" value="1"/>
</dbReference>
<evidence type="ECO:0000256" key="2">
    <source>
        <dbReference type="ARBA" id="ARBA00022723"/>
    </source>
</evidence>
<keyword evidence="3 4" id="KW-0862">Zinc</keyword>
<dbReference type="GO" id="GO:0051604">
    <property type="term" value="P:protein maturation"/>
    <property type="evidence" value="ECO:0007669"/>
    <property type="project" value="InterPro"/>
</dbReference>
<keyword evidence="2 4" id="KW-0479">Metal-binding</keyword>
<keyword evidence="1 4" id="KW-0533">Nickel</keyword>
<organism evidence="5">
    <name type="scientific">candidate division WOR-3 bacterium</name>
    <dbReference type="NCBI Taxonomy" id="2052148"/>
    <lineage>
        <taxon>Bacteria</taxon>
        <taxon>Bacteria division WOR-3</taxon>
    </lineage>
</organism>
<proteinExistence type="inferred from homology"/>
<dbReference type="PANTHER" id="PTHR34535:SF3">
    <property type="entry name" value="HYDROGENASE MATURATION FACTOR HYPA"/>
    <property type="match status" value="1"/>
</dbReference>
<feature type="binding site" evidence="4">
    <location>
        <position position="76"/>
    </location>
    <ligand>
        <name>Zn(2+)</name>
        <dbReference type="ChEBI" id="CHEBI:29105"/>
    </ligand>
</feature>
<comment type="function">
    <text evidence="4">Involved in the maturation of [NiFe] hydrogenases. Required for nickel insertion into the metal center of the hydrogenase.</text>
</comment>
<protein>
    <recommendedName>
        <fullName evidence="4">Hydrogenase maturation factor HypA</fullName>
    </recommendedName>
</protein>
<evidence type="ECO:0000256" key="1">
    <source>
        <dbReference type="ARBA" id="ARBA00022596"/>
    </source>
</evidence>
<dbReference type="AlphaFoldDB" id="A0A7C4GG79"/>
<dbReference type="GO" id="GO:0016151">
    <property type="term" value="F:nickel cation binding"/>
    <property type="evidence" value="ECO:0007669"/>
    <property type="project" value="UniProtKB-UniRule"/>
</dbReference>
<name>A0A7C4GG79_UNCW3</name>
<feature type="binding site" evidence="4">
    <location>
        <position position="73"/>
    </location>
    <ligand>
        <name>Zn(2+)</name>
        <dbReference type="ChEBI" id="CHEBI:29105"/>
    </ligand>
</feature>
<gene>
    <name evidence="4" type="primary">hypA</name>
    <name evidence="5" type="ORF">ENS41_08065</name>
</gene>
<evidence type="ECO:0000256" key="4">
    <source>
        <dbReference type="HAMAP-Rule" id="MF_00213"/>
    </source>
</evidence>
<comment type="similarity">
    <text evidence="4">Belongs to the HypA/HybF family.</text>
</comment>